<dbReference type="Pfam" id="PF11279">
    <property type="entry name" value="DUF3080"/>
    <property type="match status" value="1"/>
</dbReference>
<comment type="caution">
    <text evidence="1">The sequence shown here is derived from an EMBL/GenBank/DDBJ whole genome shotgun (WGS) entry which is preliminary data.</text>
</comment>
<dbReference type="AlphaFoldDB" id="A0A934MZ04"/>
<organism evidence="1 2">
    <name type="scientific">Marinomonas transparens</name>
    <dbReference type="NCBI Taxonomy" id="2795388"/>
    <lineage>
        <taxon>Bacteria</taxon>
        <taxon>Pseudomonadati</taxon>
        <taxon>Pseudomonadota</taxon>
        <taxon>Gammaproteobacteria</taxon>
        <taxon>Oceanospirillales</taxon>
        <taxon>Oceanospirillaceae</taxon>
        <taxon>Marinomonas</taxon>
    </lineage>
</organism>
<proteinExistence type="predicted"/>
<sequence>MILLCSIILIGATACDTRFKPEAVLSVYIEDLNRSQFISIHVPPVVMPKSLPSLRDRQQRLTQFDIGLLDFLSLQHCDVGLIVGQKNSILGKVMPDSQRFLYELTIIGAIESCDIKNAELLAELRQVAKQKRRELPKAFSNAIFHGPESSEFFSLSNGFIPMNYSTANEHKLLSSLNQLVDIAHQLEQLPEVDGEIFEASLKVLSDSEYAGRALYSFMQITRYLNQVSERLILLDDLVCGAPLTYLKRQFKRHYVDVIQPYMARLNRSAYQVFPLMNQLSKEGIPLSKELKGFLDQFSFSEKNSVWHQYQQASQHHAKAWSELFVRCAVPLNG</sequence>
<evidence type="ECO:0000313" key="1">
    <source>
        <dbReference type="EMBL" id="MBJ7537025.1"/>
    </source>
</evidence>
<reference evidence="1" key="1">
    <citation type="submission" date="2020-12" db="EMBL/GenBank/DDBJ databases">
        <title>Marinomonas arctica sp. nov., a psychrotolerant bacterium isolated from the Arctic.</title>
        <authorList>
            <person name="Zhang Y."/>
        </authorList>
    </citation>
    <scope>NUCLEOTIDE SEQUENCE</scope>
    <source>
        <strain evidence="1">C1424</strain>
    </source>
</reference>
<name>A0A934MZ04_9GAMM</name>
<dbReference type="EMBL" id="JAEMNX010000003">
    <property type="protein sequence ID" value="MBJ7537025.1"/>
    <property type="molecule type" value="Genomic_DNA"/>
</dbReference>
<gene>
    <name evidence="1" type="ORF">I8J31_04945</name>
</gene>
<protein>
    <submittedName>
        <fullName evidence="1">DUF3080 domain-containing protein</fullName>
    </submittedName>
</protein>
<evidence type="ECO:0000313" key="2">
    <source>
        <dbReference type="Proteomes" id="UP000628710"/>
    </source>
</evidence>
<keyword evidence="2" id="KW-1185">Reference proteome</keyword>
<dbReference type="InterPro" id="IPR021431">
    <property type="entry name" value="DUF3080"/>
</dbReference>
<accession>A0A934MZ04</accession>
<dbReference type="Proteomes" id="UP000628710">
    <property type="component" value="Unassembled WGS sequence"/>
</dbReference>